<dbReference type="GO" id="GO:0005829">
    <property type="term" value="C:cytosol"/>
    <property type="evidence" value="ECO:0007669"/>
    <property type="project" value="TreeGrafter"/>
</dbReference>
<feature type="domain" description="Tripeptidyl-peptidase II first Ig-like" evidence="12">
    <location>
        <begin position="519"/>
        <end position="629"/>
    </location>
</feature>
<keyword evidence="6 8" id="KW-0378">Hydrolase</keyword>
<sequence length="1051" mass="117699">MSFLRIYYLFYCLLGRWQSSNVPSLQSALSKLVLQEPMDDENNGKRETEVEEFCSKHPTYDGRGVLIAVLDTGVDPSTPGMQTTTDGHTKVVDIVDFTGAGDVDTSTVRQADNGFVIGLTGRKLRIPNSWKNPSGKYYLGVKAIYELYPQELKRRVQVCLLLRILGKCPCSILEFLKNTRLKRKNLDSGLKLLKALDSNYDDCGPTADCIVFHDGTNWVACLDTSFCGELSGCKLMASYRIRNEYATITETDMMTYSFNIRDNGMMLEIACTAGLHGTHVACIAAGCFPEDPHRNGVAPGAQIISLQIGDSRLKNLETGTALLRAITYCIEKRVHIINYSYAEPVTINDAVYNHGIVFIGSSGNNGPCLSTVTSPGGSCSACLGVAYLAPQMRTKLYSLRESIGPMLFPWSSRGPCSDGWLGTAICAPGAAITSTPRWTLNNRQLLSGTSMSSPNAAGAVALLISGLKMEEVSYSPFSIRLALANTAKKVDQSTVFEAGRGLMQIQQAFEYLLRFVLEDGSRGVYLRELYEVQQPSEVVVFIEAAFNEHTLAALEPCVRFQFSRLLALRCEAEWVRIPTHLEINSAPRSFRLRIDPTRLEPDRVHYAEVMISTDKPILGPVLCIPITVVIPMQPKECVNEKLSFTNVLLSVSGCRRHFIHVPKGCNTAGASAWLTFFLYRSALFQCFIWRVKSLVRFGDETKFTFNIPVIEGRTAEICIASWWMASEELVVDYRITFCGFRANPEAISWVRCSATNDLLFKVMAICGPSSEELNPTMSFRSLCVPLKPIKSLITNLGPRDLYNDGRQCYQVLNTYEFSVDFSTTVTPVIPLVSDYLYEAPFCGFLWTIYSKHDRYLMSGSYFSHRYQVKLEKGDYKLILQVRHVDEETLIDLKDLGIFIECRLNSNIQAQCYASFVDALSVNSKKFSSRRVPANSVTPLYFVGPSKDRLGFPCLATWFFQLPINHSACQSICKFSPHNPTLLQQTEKTEKHLWDCAVRITQLVKIQDLLQFSGANDDCFPVVSQITEYVSYFFNQCSFCSVFMFCAWSQFK</sequence>
<dbReference type="InterPro" id="IPR022229">
    <property type="entry name" value="TPPII_Ig-like-2"/>
</dbReference>
<evidence type="ECO:0000313" key="14">
    <source>
        <dbReference type="Proteomes" id="UP000030665"/>
    </source>
</evidence>
<dbReference type="EMBL" id="HG805815">
    <property type="protein sequence ID" value="CDW52111.1"/>
    <property type="molecule type" value="Genomic_DNA"/>
</dbReference>
<dbReference type="InterPro" id="IPR050131">
    <property type="entry name" value="Peptidase_S8_subtilisin-like"/>
</dbReference>
<dbReference type="EC" id="3.4.14.10" evidence="3"/>
<accession>A0A077YWD1</accession>
<dbReference type="InterPro" id="IPR036852">
    <property type="entry name" value="Peptidase_S8/S53_dom_sf"/>
</dbReference>
<dbReference type="Gene3D" id="2.20.25.690">
    <property type="match status" value="2"/>
</dbReference>
<dbReference type="OrthoDB" id="10256524at2759"/>
<evidence type="ECO:0000256" key="4">
    <source>
        <dbReference type="ARBA" id="ARBA00022438"/>
    </source>
</evidence>
<evidence type="ECO:0000256" key="8">
    <source>
        <dbReference type="PROSITE-ProRule" id="PRU01240"/>
    </source>
</evidence>
<dbReference type="InterPro" id="IPR015500">
    <property type="entry name" value="Peptidase_S8_subtilisin-rel"/>
</dbReference>
<evidence type="ECO:0000259" key="12">
    <source>
        <dbReference type="Pfam" id="PF21223"/>
    </source>
</evidence>
<evidence type="ECO:0000256" key="9">
    <source>
        <dbReference type="SAM" id="SignalP"/>
    </source>
</evidence>
<dbReference type="PROSITE" id="PS51892">
    <property type="entry name" value="SUBTILASE"/>
    <property type="match status" value="1"/>
</dbReference>
<dbReference type="InterPro" id="IPR046940">
    <property type="entry name" value="TPPII_Ig-like_sf"/>
</dbReference>
<comment type="catalytic activity">
    <reaction evidence="1">
        <text>Release of an N-terminal tripeptide from a polypeptide.</text>
        <dbReference type="EC" id="3.4.14.10"/>
    </reaction>
</comment>
<dbReference type="GO" id="GO:0004252">
    <property type="term" value="F:serine-type endopeptidase activity"/>
    <property type="evidence" value="ECO:0007669"/>
    <property type="project" value="UniProtKB-UniRule"/>
</dbReference>
<keyword evidence="7 8" id="KW-0720">Serine protease</keyword>
<dbReference type="InterPro" id="IPR048383">
    <property type="entry name" value="TPPII_Ig-like-1"/>
</dbReference>
<feature type="active site" description="Charge relay system" evidence="8">
    <location>
        <position position="276"/>
    </location>
</feature>
<dbReference type="InterPro" id="IPR023828">
    <property type="entry name" value="Peptidase_S8_Ser-AS"/>
</dbReference>
<dbReference type="Pfam" id="PF21223">
    <property type="entry name" value="TPPII_Ig-like-1"/>
    <property type="match status" value="1"/>
</dbReference>
<dbReference type="Pfam" id="PF12580">
    <property type="entry name" value="TPPII"/>
    <property type="match status" value="1"/>
</dbReference>
<reference evidence="13" key="2">
    <citation type="submission" date="2014-03" db="EMBL/GenBank/DDBJ databases">
        <title>The whipworm genome and dual-species transcriptomics of an intimate host-pathogen interaction.</title>
        <authorList>
            <person name="Foth B.J."/>
            <person name="Tsai I.J."/>
            <person name="Reid A.J."/>
            <person name="Bancroft A.J."/>
            <person name="Nichol S."/>
            <person name="Tracey A."/>
            <person name="Holroyd N."/>
            <person name="Cotton J.A."/>
            <person name="Stanley E.J."/>
            <person name="Zarowiecki M."/>
            <person name="Liu J.Z."/>
            <person name="Huckvale T."/>
            <person name="Cooper P.J."/>
            <person name="Grencis R.K."/>
            <person name="Berriman M."/>
        </authorList>
    </citation>
    <scope>NUCLEOTIDE SEQUENCE [LARGE SCALE GENOMIC DNA]</scope>
</reference>
<protein>
    <recommendedName>
        <fullName evidence="3">tripeptidyl-peptidase II</fullName>
        <ecNumber evidence="3">3.4.14.10</ecNumber>
    </recommendedName>
</protein>
<proteinExistence type="inferred from homology"/>
<feature type="active site" description="Charge relay system" evidence="8">
    <location>
        <position position="71"/>
    </location>
</feature>
<dbReference type="STRING" id="36087.A0A077YWD1"/>
<evidence type="ECO:0000256" key="5">
    <source>
        <dbReference type="ARBA" id="ARBA00022670"/>
    </source>
</evidence>
<keyword evidence="14" id="KW-1185">Reference proteome</keyword>
<feature type="domain" description="Tripeptidyl peptidase II second Ig-like" evidence="11">
    <location>
        <begin position="770"/>
        <end position="949"/>
    </location>
</feature>
<organism evidence="13 14">
    <name type="scientific">Trichuris trichiura</name>
    <name type="common">Whipworm</name>
    <name type="synonym">Trichocephalus trichiurus</name>
    <dbReference type="NCBI Taxonomy" id="36087"/>
    <lineage>
        <taxon>Eukaryota</taxon>
        <taxon>Metazoa</taxon>
        <taxon>Ecdysozoa</taxon>
        <taxon>Nematoda</taxon>
        <taxon>Enoplea</taxon>
        <taxon>Dorylaimia</taxon>
        <taxon>Trichinellida</taxon>
        <taxon>Trichuridae</taxon>
        <taxon>Trichuris</taxon>
    </lineage>
</organism>
<dbReference type="InterPro" id="IPR000209">
    <property type="entry name" value="Peptidase_S8/S53_dom"/>
</dbReference>
<dbReference type="Proteomes" id="UP000030665">
    <property type="component" value="Unassembled WGS sequence"/>
</dbReference>
<dbReference type="PANTHER" id="PTHR43806:SF14">
    <property type="entry name" value="TRIPEPTIDYL-PEPTIDASE 2"/>
    <property type="match status" value="1"/>
</dbReference>
<dbReference type="Pfam" id="PF00082">
    <property type="entry name" value="Peptidase_S8"/>
    <property type="match status" value="1"/>
</dbReference>
<dbReference type="Gene3D" id="3.40.50.200">
    <property type="entry name" value="Peptidase S8/S53 domain"/>
    <property type="match status" value="1"/>
</dbReference>
<dbReference type="PROSITE" id="PS00138">
    <property type="entry name" value="SUBTILASE_SER"/>
    <property type="match status" value="1"/>
</dbReference>
<evidence type="ECO:0000259" key="11">
    <source>
        <dbReference type="Pfam" id="PF12580"/>
    </source>
</evidence>
<dbReference type="SUPFAM" id="SSF52743">
    <property type="entry name" value="Subtilisin-like"/>
    <property type="match status" value="1"/>
</dbReference>
<evidence type="ECO:0000313" key="13">
    <source>
        <dbReference type="EMBL" id="CDW52111.1"/>
    </source>
</evidence>
<evidence type="ECO:0000256" key="6">
    <source>
        <dbReference type="ARBA" id="ARBA00022801"/>
    </source>
</evidence>
<gene>
    <name evidence="13" type="ORF">TTRE_0000037001</name>
</gene>
<evidence type="ECO:0000256" key="7">
    <source>
        <dbReference type="ARBA" id="ARBA00022825"/>
    </source>
</evidence>
<feature type="active site" description="Charge relay system" evidence="8">
    <location>
        <position position="450"/>
    </location>
</feature>
<evidence type="ECO:0000259" key="10">
    <source>
        <dbReference type="Pfam" id="PF00082"/>
    </source>
</evidence>
<dbReference type="GO" id="GO:0004177">
    <property type="term" value="F:aminopeptidase activity"/>
    <property type="evidence" value="ECO:0007669"/>
    <property type="project" value="UniProtKB-KW"/>
</dbReference>
<dbReference type="GO" id="GO:0006508">
    <property type="term" value="P:proteolysis"/>
    <property type="evidence" value="ECO:0007669"/>
    <property type="project" value="UniProtKB-KW"/>
</dbReference>
<keyword evidence="9" id="KW-0732">Signal</keyword>
<evidence type="ECO:0000256" key="1">
    <source>
        <dbReference type="ARBA" id="ARBA00001910"/>
    </source>
</evidence>
<evidence type="ECO:0000256" key="2">
    <source>
        <dbReference type="ARBA" id="ARBA00011073"/>
    </source>
</evidence>
<keyword evidence="5 8" id="KW-0645">Protease</keyword>
<name>A0A077YWD1_TRITR</name>
<dbReference type="PANTHER" id="PTHR43806">
    <property type="entry name" value="PEPTIDASE S8"/>
    <property type="match status" value="1"/>
</dbReference>
<comment type="similarity">
    <text evidence="2 8">Belongs to the peptidase S8 family.</text>
</comment>
<feature type="chain" id="PRO_5001728251" description="tripeptidyl-peptidase II" evidence="9">
    <location>
        <begin position="20"/>
        <end position="1051"/>
    </location>
</feature>
<feature type="domain" description="Peptidase S8/S53" evidence="10">
    <location>
        <begin position="62"/>
        <end position="499"/>
    </location>
</feature>
<dbReference type="AlphaFoldDB" id="A0A077YWD1"/>
<feature type="signal peptide" evidence="9">
    <location>
        <begin position="1"/>
        <end position="19"/>
    </location>
</feature>
<dbReference type="PRINTS" id="PR00723">
    <property type="entry name" value="SUBTILISIN"/>
</dbReference>
<dbReference type="Gene3D" id="2.60.40.3170">
    <property type="match status" value="1"/>
</dbReference>
<dbReference type="GO" id="GO:0008240">
    <property type="term" value="F:tripeptidyl-peptidase activity"/>
    <property type="evidence" value="ECO:0007669"/>
    <property type="project" value="UniProtKB-EC"/>
</dbReference>
<reference evidence="13" key="1">
    <citation type="submission" date="2014-01" db="EMBL/GenBank/DDBJ databases">
        <authorList>
            <person name="Aslett M."/>
        </authorList>
    </citation>
    <scope>NUCLEOTIDE SEQUENCE</scope>
</reference>
<evidence type="ECO:0000256" key="3">
    <source>
        <dbReference type="ARBA" id="ARBA00012462"/>
    </source>
</evidence>
<keyword evidence="4" id="KW-0031">Aminopeptidase</keyword>